<dbReference type="RefSeq" id="XP_064718218.1">
    <property type="nucleotide sequence ID" value="XM_064862146.1"/>
</dbReference>
<protein>
    <submittedName>
        <fullName evidence="1">Uncharacterized protein</fullName>
    </submittedName>
</protein>
<evidence type="ECO:0000313" key="2">
    <source>
        <dbReference type="Proteomes" id="UP001432216"/>
    </source>
</evidence>
<reference evidence="1 2" key="1">
    <citation type="submission" date="2024-01" db="EMBL/GenBank/DDBJ databases">
        <title>Comparative genomics of Cryptococcus and Kwoniella reveals pathogenesis evolution and contrasting modes of karyotype evolution via chromosome fusion or intercentromeric recombination.</title>
        <authorList>
            <person name="Coelho M.A."/>
            <person name="David-Palma M."/>
            <person name="Shea T."/>
            <person name="Bowers K."/>
            <person name="McGinley-Smith S."/>
            <person name="Mohammad A.W."/>
            <person name="Gnirke A."/>
            <person name="Yurkov A.M."/>
            <person name="Nowrousian M."/>
            <person name="Sun S."/>
            <person name="Cuomo C.A."/>
            <person name="Heitman J."/>
        </authorList>
    </citation>
    <scope>NUCLEOTIDE SEQUENCE [LARGE SCALE GENOMIC DNA]</scope>
    <source>
        <strain evidence="1 2">7685027</strain>
    </source>
</reference>
<proteinExistence type="predicted"/>
<accession>A0ABZ2AP91</accession>
<dbReference type="GeneID" id="89987030"/>
<dbReference type="EMBL" id="CP143806">
    <property type="protein sequence ID" value="WVO18978.1"/>
    <property type="molecule type" value="Genomic_DNA"/>
</dbReference>
<gene>
    <name evidence="1" type="ORF">IAS62_000254</name>
</gene>
<dbReference type="Proteomes" id="UP001432216">
    <property type="component" value="Chromosome 1"/>
</dbReference>
<name>A0ABZ2AP91_9TREE</name>
<evidence type="ECO:0000313" key="1">
    <source>
        <dbReference type="EMBL" id="WVO18978.1"/>
    </source>
</evidence>
<sequence length="94" mass="10259">MGEAPLGQTSFFGQSGIHYAIKLARSARGEQKKRDGPRLSQALLPQALSLIPYQVAAVLAIHHDSLHSSISRPPQPVVDCHSTSLYSHFLPLLF</sequence>
<keyword evidence="2" id="KW-1185">Reference proteome</keyword>
<organism evidence="1 2">
    <name type="scientific">Cryptococcus decagattii</name>
    <dbReference type="NCBI Taxonomy" id="1859122"/>
    <lineage>
        <taxon>Eukaryota</taxon>
        <taxon>Fungi</taxon>
        <taxon>Dikarya</taxon>
        <taxon>Basidiomycota</taxon>
        <taxon>Agaricomycotina</taxon>
        <taxon>Tremellomycetes</taxon>
        <taxon>Tremellales</taxon>
        <taxon>Cryptococcaceae</taxon>
        <taxon>Cryptococcus</taxon>
        <taxon>Cryptococcus gattii species complex</taxon>
    </lineage>
</organism>